<keyword evidence="1" id="KW-0472">Membrane</keyword>
<accession>A0ABP1RYV2</accession>
<organism evidence="2 3">
    <name type="scientific">Orchesella dallaii</name>
    <dbReference type="NCBI Taxonomy" id="48710"/>
    <lineage>
        <taxon>Eukaryota</taxon>
        <taxon>Metazoa</taxon>
        <taxon>Ecdysozoa</taxon>
        <taxon>Arthropoda</taxon>
        <taxon>Hexapoda</taxon>
        <taxon>Collembola</taxon>
        <taxon>Entomobryomorpha</taxon>
        <taxon>Entomobryoidea</taxon>
        <taxon>Orchesellidae</taxon>
        <taxon>Orchesellinae</taxon>
        <taxon>Orchesella</taxon>
    </lineage>
</organism>
<comment type="caution">
    <text evidence="2">The sequence shown here is derived from an EMBL/GenBank/DDBJ whole genome shotgun (WGS) entry which is preliminary data.</text>
</comment>
<sequence>MTVFWMGLDALFHVFLIALQMTADKTLRISRPFCCPILPILDPNSHEDMRRSGLRKLLLYLYLFLSTVFTLIATFQLALKREPDGCIIGDMSCKAALGCSKVGLAMCKKLKYKICTGGSSLTLL</sequence>
<keyword evidence="1" id="KW-0812">Transmembrane</keyword>
<dbReference type="EMBL" id="CAXLJM020000124">
    <property type="protein sequence ID" value="CAL8139102.1"/>
    <property type="molecule type" value="Genomic_DNA"/>
</dbReference>
<keyword evidence="3" id="KW-1185">Reference proteome</keyword>
<reference evidence="2 3" key="1">
    <citation type="submission" date="2024-08" db="EMBL/GenBank/DDBJ databases">
        <authorList>
            <person name="Cucini C."/>
            <person name="Frati F."/>
        </authorList>
    </citation>
    <scope>NUCLEOTIDE SEQUENCE [LARGE SCALE GENOMIC DNA]</scope>
</reference>
<evidence type="ECO:0000313" key="2">
    <source>
        <dbReference type="EMBL" id="CAL8139102.1"/>
    </source>
</evidence>
<proteinExistence type="predicted"/>
<keyword evidence="1" id="KW-1133">Transmembrane helix</keyword>
<evidence type="ECO:0000313" key="3">
    <source>
        <dbReference type="Proteomes" id="UP001642540"/>
    </source>
</evidence>
<protein>
    <submittedName>
        <fullName evidence="2">Uncharacterized protein</fullName>
    </submittedName>
</protein>
<name>A0ABP1RYV2_9HEXA</name>
<gene>
    <name evidence="2" type="ORF">ODALV1_LOCUS27684</name>
</gene>
<feature type="transmembrane region" description="Helical" evidence="1">
    <location>
        <begin position="57"/>
        <end position="79"/>
    </location>
</feature>
<evidence type="ECO:0000256" key="1">
    <source>
        <dbReference type="SAM" id="Phobius"/>
    </source>
</evidence>
<dbReference type="Proteomes" id="UP001642540">
    <property type="component" value="Unassembled WGS sequence"/>
</dbReference>